<dbReference type="InterPro" id="IPR000719">
    <property type="entry name" value="Prot_kinase_dom"/>
</dbReference>
<accession>A0AAU9SPK8</accession>
<organism evidence="3 4">
    <name type="scientific">Thlaspi arvense</name>
    <name type="common">Field penny-cress</name>
    <dbReference type="NCBI Taxonomy" id="13288"/>
    <lineage>
        <taxon>Eukaryota</taxon>
        <taxon>Viridiplantae</taxon>
        <taxon>Streptophyta</taxon>
        <taxon>Embryophyta</taxon>
        <taxon>Tracheophyta</taxon>
        <taxon>Spermatophyta</taxon>
        <taxon>Magnoliopsida</taxon>
        <taxon>eudicotyledons</taxon>
        <taxon>Gunneridae</taxon>
        <taxon>Pentapetalae</taxon>
        <taxon>rosids</taxon>
        <taxon>malvids</taxon>
        <taxon>Brassicales</taxon>
        <taxon>Brassicaceae</taxon>
        <taxon>Thlaspideae</taxon>
        <taxon>Thlaspi</taxon>
    </lineage>
</organism>
<proteinExistence type="predicted"/>
<dbReference type="Gene3D" id="3.30.200.20">
    <property type="entry name" value="Phosphorylase Kinase, domain 1"/>
    <property type="match status" value="1"/>
</dbReference>
<feature type="binding site" evidence="1">
    <location>
        <position position="69"/>
    </location>
    <ligand>
        <name>ATP</name>
        <dbReference type="ChEBI" id="CHEBI:30616"/>
    </ligand>
</feature>
<evidence type="ECO:0000259" key="2">
    <source>
        <dbReference type="PROSITE" id="PS50011"/>
    </source>
</evidence>
<dbReference type="PANTHER" id="PTHR48011:SF25">
    <property type="entry name" value="PROTEIN KINASE DOMAIN-CONTAINING PROTEIN"/>
    <property type="match status" value="1"/>
</dbReference>
<dbReference type="InterPro" id="IPR052751">
    <property type="entry name" value="Plant_MAPKKK"/>
</dbReference>
<gene>
    <name evidence="3" type="ORF">TAV2_LOCUS19561</name>
</gene>
<evidence type="ECO:0000256" key="1">
    <source>
        <dbReference type="PROSITE-ProRule" id="PRU10141"/>
    </source>
</evidence>
<keyword evidence="1" id="KW-0547">Nucleotide-binding</keyword>
<dbReference type="GO" id="GO:0005524">
    <property type="term" value="F:ATP binding"/>
    <property type="evidence" value="ECO:0007669"/>
    <property type="project" value="UniProtKB-UniRule"/>
</dbReference>
<dbReference type="Proteomes" id="UP000836841">
    <property type="component" value="Chromosome 6"/>
</dbReference>
<reference evidence="3 4" key="1">
    <citation type="submission" date="2022-03" db="EMBL/GenBank/DDBJ databases">
        <authorList>
            <person name="Nunn A."/>
            <person name="Chopra R."/>
            <person name="Nunn A."/>
            <person name="Contreras Garrido A."/>
        </authorList>
    </citation>
    <scope>NUCLEOTIDE SEQUENCE [LARGE SCALE GENOMIC DNA]</scope>
</reference>
<keyword evidence="1" id="KW-0067">ATP-binding</keyword>
<dbReference type="AlphaFoldDB" id="A0AAU9SPK8"/>
<feature type="domain" description="Protein kinase" evidence="2">
    <location>
        <begin position="1"/>
        <end position="206"/>
    </location>
</feature>
<evidence type="ECO:0000313" key="3">
    <source>
        <dbReference type="EMBL" id="CAH2069513.1"/>
    </source>
</evidence>
<sequence>MKSKSDPDSSMHINRERDTFVMRIDVSDSKNSSSSSSWWFRGKVIGRGCFGTVNLAFNKSDGNHIFAVKSVDSFTCLPRQLESLENEIRILRSVSSPHIVRFLGDDVTREGTGTPLWMAPEVIRGEYQGPESDVWSLGCTIIEMITGKPPWIDDGAETLRTIGFPDELPKFPARLSETGRDFLEKCLRRDPSERWSCDQLLQHPFLSSSALSLSPRHVFDWVDSVVEEDEEAGLSEPVSESNSNFARDRIGQLATSRGVIWESDGWLVVRGSDYEVEETGQLVPDSSRTELVTVRTGSSYFNPPTWQIIRVMMMTFCPSSVRYLSWRNCKYVKTKRTNVNAPPQCSCGCGVSQNVDLAVADLADCCFFYNLHAHAKIVLNSNPSYDIVATLIQNCKVCYISFVREYMRMRYT</sequence>
<dbReference type="Gene3D" id="1.10.510.10">
    <property type="entry name" value="Transferase(Phosphotransferase) domain 1"/>
    <property type="match status" value="1"/>
</dbReference>
<name>A0AAU9SPK8_THLAR</name>
<dbReference type="GO" id="GO:0004672">
    <property type="term" value="F:protein kinase activity"/>
    <property type="evidence" value="ECO:0007669"/>
    <property type="project" value="InterPro"/>
</dbReference>
<dbReference type="EMBL" id="OU466862">
    <property type="protein sequence ID" value="CAH2069513.1"/>
    <property type="molecule type" value="Genomic_DNA"/>
</dbReference>
<protein>
    <recommendedName>
        <fullName evidence="2">Protein kinase domain-containing protein</fullName>
    </recommendedName>
</protein>
<dbReference type="GO" id="GO:0007165">
    <property type="term" value="P:signal transduction"/>
    <property type="evidence" value="ECO:0007669"/>
    <property type="project" value="TreeGrafter"/>
</dbReference>
<dbReference type="SUPFAM" id="SSF56112">
    <property type="entry name" value="Protein kinase-like (PK-like)"/>
    <property type="match status" value="1"/>
</dbReference>
<dbReference type="PANTHER" id="PTHR48011">
    <property type="entry name" value="CCR4-NOT TRANSCRIPTIONAL COMPLEX SUBUNIT CAF120-RELATED"/>
    <property type="match status" value="1"/>
</dbReference>
<dbReference type="Pfam" id="PF00069">
    <property type="entry name" value="Pkinase"/>
    <property type="match status" value="1"/>
</dbReference>
<dbReference type="PROSITE" id="PS50011">
    <property type="entry name" value="PROTEIN_KINASE_DOM"/>
    <property type="match status" value="1"/>
</dbReference>
<dbReference type="InterPro" id="IPR011009">
    <property type="entry name" value="Kinase-like_dom_sf"/>
</dbReference>
<evidence type="ECO:0000313" key="4">
    <source>
        <dbReference type="Proteomes" id="UP000836841"/>
    </source>
</evidence>
<dbReference type="InterPro" id="IPR017441">
    <property type="entry name" value="Protein_kinase_ATP_BS"/>
</dbReference>
<dbReference type="PROSITE" id="PS00107">
    <property type="entry name" value="PROTEIN_KINASE_ATP"/>
    <property type="match status" value="1"/>
</dbReference>
<keyword evidence="4" id="KW-1185">Reference proteome</keyword>